<proteinExistence type="predicted"/>
<sequence>MKSTISAALAAFIVMGAIIATVEEAGAVVCARGVYRAGCATTRGAAVVRRPPVAVHRRAVIVR</sequence>
<comment type="caution">
    <text evidence="1">The sequence shown here is derived from an EMBL/GenBank/DDBJ whole genome shotgun (WGS) entry which is preliminary data.</text>
</comment>
<dbReference type="RefSeq" id="WP_102844952.1">
    <property type="nucleotide sequence ID" value="NZ_PDZR01000025.1"/>
</dbReference>
<dbReference type="AlphaFoldDB" id="A0A2J7TD91"/>
<name>A0A2J7TD91_METSI</name>
<accession>A0A2J7TD91</accession>
<organism evidence="1 2">
    <name type="scientific">Methylocella silvestris</name>
    <dbReference type="NCBI Taxonomy" id="199596"/>
    <lineage>
        <taxon>Bacteria</taxon>
        <taxon>Pseudomonadati</taxon>
        <taxon>Pseudomonadota</taxon>
        <taxon>Alphaproteobacteria</taxon>
        <taxon>Hyphomicrobiales</taxon>
        <taxon>Beijerinckiaceae</taxon>
        <taxon>Methylocella</taxon>
    </lineage>
</organism>
<protein>
    <submittedName>
        <fullName evidence="1">Uncharacterized protein</fullName>
    </submittedName>
</protein>
<gene>
    <name evidence="1" type="ORF">CR492_17150</name>
</gene>
<dbReference type="EMBL" id="PDZR01000025">
    <property type="protein sequence ID" value="PNG24728.1"/>
    <property type="molecule type" value="Genomic_DNA"/>
</dbReference>
<evidence type="ECO:0000313" key="2">
    <source>
        <dbReference type="Proteomes" id="UP000236286"/>
    </source>
</evidence>
<evidence type="ECO:0000313" key="1">
    <source>
        <dbReference type="EMBL" id="PNG24728.1"/>
    </source>
</evidence>
<reference evidence="1 2" key="1">
    <citation type="submission" date="2017-10" db="EMBL/GenBank/DDBJ databases">
        <title>Genome announcement of Methylocella silvestris TVC from permafrost.</title>
        <authorList>
            <person name="Wang J."/>
            <person name="Geng K."/>
            <person name="Ul-Haque F."/>
            <person name="Crombie A.T."/>
            <person name="Street L.E."/>
            <person name="Wookey P.A."/>
            <person name="Murrell J.C."/>
            <person name="Pratscher J."/>
        </authorList>
    </citation>
    <scope>NUCLEOTIDE SEQUENCE [LARGE SCALE GENOMIC DNA]</scope>
    <source>
        <strain evidence="1 2">TVC</strain>
    </source>
</reference>
<dbReference type="Proteomes" id="UP000236286">
    <property type="component" value="Unassembled WGS sequence"/>
</dbReference>